<feature type="domain" description="GP-PDE" evidence="1">
    <location>
        <begin position="55"/>
        <end position="390"/>
    </location>
</feature>
<name>A0A3Q9IQI6_9BACT</name>
<dbReference type="PROSITE" id="PS51704">
    <property type="entry name" value="GP_PDE"/>
    <property type="match status" value="1"/>
</dbReference>
<dbReference type="Pfam" id="PF03009">
    <property type="entry name" value="GDPD"/>
    <property type="match status" value="1"/>
</dbReference>
<dbReference type="PANTHER" id="PTHR46211:SF1">
    <property type="entry name" value="GLYCEROPHOSPHODIESTER PHOSPHODIESTERASE, CYTOPLASMIC"/>
    <property type="match status" value="1"/>
</dbReference>
<dbReference type="InterPro" id="IPR030395">
    <property type="entry name" value="GP_PDE_dom"/>
</dbReference>
<sequence>MVNKSWRIAMACGIALAFMSCENQKFNDTFVDSERVHVDTLSTELQKVRDYVPQYAVVAHRGSTYWTPEETEAAYRWAREMGADYLEADLQVSKDGVILALHDTDLKRTTNIEDVFGERFPEKTRREYYKLLNYSAQKIDSLISADKKAFVPNYPCSYTYYELMLLDAGTWFNQDAASQEQARKGFSTNHQYISTLQDLIMYSKGYKLERYNGDDQANGHVNIWGSATNNERVVKTMVVTNEEFSNPVNFGVKDKVVRYEFGYIKDAEGNSGNTPGIYIEFKEPWLNPSNFEQMVYDELQMKNVTGFQEKLNMNIIAGGEEAENTPFYVNGKINVGNTNGKVILQTFSLQSLTRVCDLFKGQVPMCFLLWKGTGATDLAYDDPQGYASFINLGVKYKAHYIGPCISGAPNNYPELNYPWQHNLIHRAKMKNHPYSFDTYDQMAKYFGQYNWGNEGGSRYEAPYLDAFFTNHTDMSLQYMVDFGYRKSPAPTEIPDAREVLEKLGYDK</sequence>
<dbReference type="RefSeq" id="WP_106481932.1">
    <property type="nucleotide sequence ID" value="NZ_CP032819.1"/>
</dbReference>
<protein>
    <submittedName>
        <fullName evidence="2">Glycerophosphodiester phosphodiesterase</fullName>
    </submittedName>
</protein>
<accession>A0A3Q9IQI6</accession>
<proteinExistence type="predicted"/>
<dbReference type="AlphaFoldDB" id="A0A3Q9IQI6"/>
<gene>
    <name evidence="2" type="ORF">D8S85_18630</name>
</gene>
<dbReference type="Proteomes" id="UP000270673">
    <property type="component" value="Chromosome"/>
</dbReference>
<organism evidence="2 3">
    <name type="scientific">Butyricimonas faecalis</name>
    <dbReference type="NCBI Taxonomy" id="2093856"/>
    <lineage>
        <taxon>Bacteria</taxon>
        <taxon>Pseudomonadati</taxon>
        <taxon>Bacteroidota</taxon>
        <taxon>Bacteroidia</taxon>
        <taxon>Bacteroidales</taxon>
        <taxon>Odoribacteraceae</taxon>
        <taxon>Butyricimonas</taxon>
    </lineage>
</organism>
<evidence type="ECO:0000313" key="2">
    <source>
        <dbReference type="EMBL" id="AZS31364.1"/>
    </source>
</evidence>
<dbReference type="SUPFAM" id="SSF51695">
    <property type="entry name" value="PLC-like phosphodiesterases"/>
    <property type="match status" value="2"/>
</dbReference>
<evidence type="ECO:0000259" key="1">
    <source>
        <dbReference type="PROSITE" id="PS51704"/>
    </source>
</evidence>
<reference evidence="2 3" key="1">
    <citation type="submission" date="2018-10" db="EMBL/GenBank/DDBJ databases">
        <title>Butyricimonas faecalis sp. nov., isolated from human faeces and emended description of the genus Butyricimonas.</title>
        <authorList>
            <person name="Le Roy T."/>
            <person name="Van der Smissen P."/>
            <person name="Paquot A."/>
            <person name="Delzenne N."/>
            <person name="Muccioli G."/>
            <person name="Collet J.-F."/>
            <person name="Cani P.D."/>
        </authorList>
    </citation>
    <scope>NUCLEOTIDE SEQUENCE [LARGE SCALE GENOMIC DNA]</scope>
    <source>
        <strain evidence="2 3">H184</strain>
    </source>
</reference>
<dbReference type="KEGG" id="buy:D8S85_18630"/>
<dbReference type="EMBL" id="CP032819">
    <property type="protein sequence ID" value="AZS31364.1"/>
    <property type="molecule type" value="Genomic_DNA"/>
</dbReference>
<dbReference type="GO" id="GO:0006629">
    <property type="term" value="P:lipid metabolic process"/>
    <property type="evidence" value="ECO:0007669"/>
    <property type="project" value="InterPro"/>
</dbReference>
<dbReference type="OrthoDB" id="384721at2"/>
<evidence type="ECO:0000313" key="3">
    <source>
        <dbReference type="Proteomes" id="UP000270673"/>
    </source>
</evidence>
<keyword evidence="3" id="KW-1185">Reference proteome</keyword>
<dbReference type="GO" id="GO:0008081">
    <property type="term" value="F:phosphoric diester hydrolase activity"/>
    <property type="evidence" value="ECO:0007669"/>
    <property type="project" value="InterPro"/>
</dbReference>
<dbReference type="PROSITE" id="PS51257">
    <property type="entry name" value="PROKAR_LIPOPROTEIN"/>
    <property type="match status" value="1"/>
</dbReference>
<dbReference type="PANTHER" id="PTHR46211">
    <property type="entry name" value="GLYCEROPHOSPHORYL DIESTER PHOSPHODIESTERASE"/>
    <property type="match status" value="1"/>
</dbReference>
<dbReference type="InterPro" id="IPR017946">
    <property type="entry name" value="PLC-like_Pdiesterase_TIM-brl"/>
</dbReference>
<dbReference type="Gene3D" id="3.20.20.190">
    <property type="entry name" value="Phosphatidylinositol (PI) phosphodiesterase"/>
    <property type="match status" value="1"/>
</dbReference>